<evidence type="ECO:0000256" key="1">
    <source>
        <dbReference type="SAM" id="MobiDB-lite"/>
    </source>
</evidence>
<proteinExistence type="predicted"/>
<feature type="region of interest" description="Disordered" evidence="1">
    <location>
        <begin position="1"/>
        <end position="33"/>
    </location>
</feature>
<protein>
    <submittedName>
        <fullName evidence="2">Protein IQ-DOMAIN 1-like</fullName>
    </submittedName>
</protein>
<feature type="region of interest" description="Disordered" evidence="1">
    <location>
        <begin position="103"/>
        <end position="132"/>
    </location>
</feature>
<feature type="compositionally biased region" description="Basic and acidic residues" evidence="1">
    <location>
        <begin position="103"/>
        <end position="115"/>
    </location>
</feature>
<feature type="compositionally biased region" description="Polar residues" evidence="1">
    <location>
        <begin position="16"/>
        <end position="33"/>
    </location>
</feature>
<keyword evidence="3" id="KW-1185">Reference proteome</keyword>
<organism evidence="2 3">
    <name type="scientific">Dorcoceras hygrometricum</name>
    <dbReference type="NCBI Taxonomy" id="472368"/>
    <lineage>
        <taxon>Eukaryota</taxon>
        <taxon>Viridiplantae</taxon>
        <taxon>Streptophyta</taxon>
        <taxon>Embryophyta</taxon>
        <taxon>Tracheophyta</taxon>
        <taxon>Spermatophyta</taxon>
        <taxon>Magnoliopsida</taxon>
        <taxon>eudicotyledons</taxon>
        <taxon>Gunneridae</taxon>
        <taxon>Pentapetalae</taxon>
        <taxon>asterids</taxon>
        <taxon>lamiids</taxon>
        <taxon>Lamiales</taxon>
        <taxon>Gesneriaceae</taxon>
        <taxon>Didymocarpoideae</taxon>
        <taxon>Trichosporeae</taxon>
        <taxon>Loxocarpinae</taxon>
        <taxon>Dorcoceras</taxon>
    </lineage>
</organism>
<evidence type="ECO:0000313" key="2">
    <source>
        <dbReference type="EMBL" id="KZV36791.1"/>
    </source>
</evidence>
<gene>
    <name evidence="2" type="ORF">F511_12287</name>
</gene>
<accession>A0A2Z7BQC0</accession>
<sequence length="244" mass="27263">MQGKKATTESWEPKDLNNSSIARSDQQKDSQTVATRYTEHMGATHSSQYTVPDANNQLHLLLPTHEMWELPTPLIAANRPSREMRYGSYPLSLRGIRELSARPRTQHPDYTREMSSHTSPASSKRPKAISKRSVSAIGVQRYHSHSHQNCLSPAIEEDKTKSSLKSQSCSQLLEQYPPHLIYATVIPTCTTDLATDLALSQNRSLLTQMTSQRTTVATGHVTRYSLLHNQPTSVDNATTDLSHS</sequence>
<dbReference type="EMBL" id="KV003215">
    <property type="protein sequence ID" value="KZV36791.1"/>
    <property type="molecule type" value="Genomic_DNA"/>
</dbReference>
<evidence type="ECO:0000313" key="3">
    <source>
        <dbReference type="Proteomes" id="UP000250235"/>
    </source>
</evidence>
<name>A0A2Z7BQC0_9LAMI</name>
<reference evidence="2 3" key="1">
    <citation type="journal article" date="2015" name="Proc. Natl. Acad. Sci. U.S.A.">
        <title>The resurrection genome of Boea hygrometrica: A blueprint for survival of dehydration.</title>
        <authorList>
            <person name="Xiao L."/>
            <person name="Yang G."/>
            <person name="Zhang L."/>
            <person name="Yang X."/>
            <person name="Zhao S."/>
            <person name="Ji Z."/>
            <person name="Zhou Q."/>
            <person name="Hu M."/>
            <person name="Wang Y."/>
            <person name="Chen M."/>
            <person name="Xu Y."/>
            <person name="Jin H."/>
            <person name="Xiao X."/>
            <person name="Hu G."/>
            <person name="Bao F."/>
            <person name="Hu Y."/>
            <person name="Wan P."/>
            <person name="Li L."/>
            <person name="Deng X."/>
            <person name="Kuang T."/>
            <person name="Xiang C."/>
            <person name="Zhu J.K."/>
            <person name="Oliver M.J."/>
            <person name="He Y."/>
        </authorList>
    </citation>
    <scope>NUCLEOTIDE SEQUENCE [LARGE SCALE GENOMIC DNA]</scope>
    <source>
        <strain evidence="3">cv. XS01</strain>
    </source>
</reference>
<dbReference type="AlphaFoldDB" id="A0A2Z7BQC0"/>
<dbReference type="Proteomes" id="UP000250235">
    <property type="component" value="Unassembled WGS sequence"/>
</dbReference>